<evidence type="ECO:0000256" key="2">
    <source>
        <dbReference type="ARBA" id="ARBA00022692"/>
    </source>
</evidence>
<keyword evidence="4 5" id="KW-0472">Membrane</keyword>
<feature type="transmembrane region" description="Helical" evidence="5">
    <location>
        <begin position="68"/>
        <end position="95"/>
    </location>
</feature>
<reference evidence="6 7" key="1">
    <citation type="submission" date="2015-05" db="EMBL/GenBank/DDBJ databases">
        <title>Complete genome of Marinobacter psychrophilus strain 20041T isolated from sea-ice of the Canadian Basin.</title>
        <authorList>
            <person name="Song L."/>
            <person name="Ren L."/>
            <person name="Yu Y."/>
            <person name="Wang X."/>
        </authorList>
    </citation>
    <scope>NUCLEOTIDE SEQUENCE [LARGE SCALE GENOMIC DNA]</scope>
    <source>
        <strain evidence="6 7">20041</strain>
    </source>
</reference>
<evidence type="ECO:0000313" key="7">
    <source>
        <dbReference type="Proteomes" id="UP000036406"/>
    </source>
</evidence>
<dbReference type="Gene3D" id="1.20.120.550">
    <property type="entry name" value="Membrane associated eicosanoid/glutathione metabolism-like domain"/>
    <property type="match status" value="1"/>
</dbReference>
<evidence type="ECO:0000256" key="4">
    <source>
        <dbReference type="ARBA" id="ARBA00023136"/>
    </source>
</evidence>
<dbReference type="STRING" id="330734.ABA45_09680"/>
<dbReference type="RefSeq" id="WP_048385685.1">
    <property type="nucleotide sequence ID" value="NZ_CP011494.1"/>
</dbReference>
<evidence type="ECO:0000256" key="3">
    <source>
        <dbReference type="ARBA" id="ARBA00022989"/>
    </source>
</evidence>
<keyword evidence="3 5" id="KW-1133">Transmembrane helix</keyword>
<dbReference type="Proteomes" id="UP000036406">
    <property type="component" value="Chromosome"/>
</dbReference>
<dbReference type="AlphaFoldDB" id="A0A0H4IC81"/>
<dbReference type="Pfam" id="PF01124">
    <property type="entry name" value="MAPEG"/>
    <property type="match status" value="1"/>
</dbReference>
<evidence type="ECO:0000313" key="6">
    <source>
        <dbReference type="EMBL" id="AKO52642.1"/>
    </source>
</evidence>
<sequence length="143" mass="15885">MNSSHIFWPVLAQVFLTLAMFVFLGARKARAVKTGQVNRRQAALDSRVWPEDVVQVSNNIANQFEVPVLFYVLCLVLDSIHAAGTIAVVLAWLFVASRYAHAYVHVGSNYVPVRMRLFIFGCLVLLAMLVIAVWKLAGKTVAP</sequence>
<evidence type="ECO:0000256" key="1">
    <source>
        <dbReference type="ARBA" id="ARBA00004370"/>
    </source>
</evidence>
<dbReference type="GO" id="GO:0016020">
    <property type="term" value="C:membrane"/>
    <property type="evidence" value="ECO:0007669"/>
    <property type="project" value="UniProtKB-SubCell"/>
</dbReference>
<dbReference type="InterPro" id="IPR023352">
    <property type="entry name" value="MAPEG-like_dom_sf"/>
</dbReference>
<protein>
    <recommendedName>
        <fullName evidence="8">MAPEG family protein</fullName>
    </recommendedName>
</protein>
<dbReference type="EMBL" id="CP011494">
    <property type="protein sequence ID" value="AKO52642.1"/>
    <property type="molecule type" value="Genomic_DNA"/>
</dbReference>
<proteinExistence type="predicted"/>
<dbReference type="SUPFAM" id="SSF161084">
    <property type="entry name" value="MAPEG domain-like"/>
    <property type="match status" value="1"/>
</dbReference>
<name>A0A0H4IC81_9GAMM</name>
<dbReference type="PATRIC" id="fig|330734.3.peg.2037"/>
<keyword evidence="2 5" id="KW-0812">Transmembrane</keyword>
<dbReference type="KEGG" id="mpq:ABA45_09680"/>
<evidence type="ECO:0000256" key="5">
    <source>
        <dbReference type="SAM" id="Phobius"/>
    </source>
</evidence>
<organism evidence="6 7">
    <name type="scientific">Marinobacter psychrophilus</name>
    <dbReference type="NCBI Taxonomy" id="330734"/>
    <lineage>
        <taxon>Bacteria</taxon>
        <taxon>Pseudomonadati</taxon>
        <taxon>Pseudomonadota</taxon>
        <taxon>Gammaproteobacteria</taxon>
        <taxon>Pseudomonadales</taxon>
        <taxon>Marinobacteraceae</taxon>
        <taxon>Marinobacter</taxon>
    </lineage>
</organism>
<keyword evidence="7" id="KW-1185">Reference proteome</keyword>
<accession>A0A0H4IC81</accession>
<comment type="subcellular location">
    <subcellularLocation>
        <location evidence="1">Membrane</location>
    </subcellularLocation>
</comment>
<feature type="transmembrane region" description="Helical" evidence="5">
    <location>
        <begin position="115"/>
        <end position="137"/>
    </location>
</feature>
<evidence type="ECO:0008006" key="8">
    <source>
        <dbReference type="Google" id="ProtNLM"/>
    </source>
</evidence>
<dbReference type="InterPro" id="IPR001129">
    <property type="entry name" value="Membr-assoc_MAPEG"/>
</dbReference>
<gene>
    <name evidence="6" type="ORF">ABA45_09680</name>
</gene>
<feature type="transmembrane region" description="Helical" evidence="5">
    <location>
        <begin position="6"/>
        <end position="26"/>
    </location>
</feature>